<comment type="caution">
    <text evidence="1">The sequence shown here is derived from an EMBL/GenBank/DDBJ whole genome shotgun (WGS) entry which is preliminary data.</text>
</comment>
<proteinExistence type="predicted"/>
<dbReference type="EMBL" id="JABBPG010000016">
    <property type="protein sequence ID" value="NOU53141.1"/>
    <property type="molecule type" value="Genomic_DNA"/>
</dbReference>
<dbReference type="AlphaFoldDB" id="A0A849VNC4"/>
<organism evidence="1 2">
    <name type="scientific">Pseudoalteromonas caenipelagi</name>
    <dbReference type="NCBI Taxonomy" id="2726988"/>
    <lineage>
        <taxon>Bacteria</taxon>
        <taxon>Pseudomonadati</taxon>
        <taxon>Pseudomonadota</taxon>
        <taxon>Gammaproteobacteria</taxon>
        <taxon>Alteromonadales</taxon>
        <taxon>Pseudoalteromonadaceae</taxon>
        <taxon>Pseudoalteromonas</taxon>
    </lineage>
</organism>
<gene>
    <name evidence="1" type="ORF">HG263_21810</name>
</gene>
<evidence type="ECO:0000313" key="1">
    <source>
        <dbReference type="EMBL" id="NOU53141.1"/>
    </source>
</evidence>
<evidence type="ECO:0000313" key="2">
    <source>
        <dbReference type="Proteomes" id="UP000586305"/>
    </source>
</evidence>
<keyword evidence="2" id="KW-1185">Reference proteome</keyword>
<dbReference type="RefSeq" id="WP_171628176.1">
    <property type="nucleotide sequence ID" value="NZ_JABBPG010000016.1"/>
</dbReference>
<dbReference type="Proteomes" id="UP000586305">
    <property type="component" value="Unassembled WGS sequence"/>
</dbReference>
<sequence>MYNEEQDRKALHCIAGYLHHSGCKSFEDVDVALELLIVQAKVTQSEYRNGTAEKATSVN</sequence>
<reference evidence="1 2" key="1">
    <citation type="submission" date="2020-04" db="EMBL/GenBank/DDBJ databases">
        <title>Pseudoalteromonas caenipelagi sp. nov., isolated from a tidal flat.</title>
        <authorList>
            <person name="Park S."/>
            <person name="Yoon J.-H."/>
        </authorList>
    </citation>
    <scope>NUCLEOTIDE SEQUENCE [LARGE SCALE GENOMIC DNA]</scope>
    <source>
        <strain evidence="1 2">JBTF-M23</strain>
    </source>
</reference>
<accession>A0A849VNC4</accession>
<name>A0A849VNC4_9GAMM</name>
<protein>
    <submittedName>
        <fullName evidence="1">Uncharacterized protein</fullName>
    </submittedName>
</protein>